<protein>
    <recommendedName>
        <fullName evidence="3">DUF4004 domain-containing protein</fullName>
    </recommendedName>
</protein>
<organism evidence="1 2">
    <name type="scientific">Seinonella peptonophila</name>
    <dbReference type="NCBI Taxonomy" id="112248"/>
    <lineage>
        <taxon>Bacteria</taxon>
        <taxon>Bacillati</taxon>
        <taxon>Bacillota</taxon>
        <taxon>Bacilli</taxon>
        <taxon>Bacillales</taxon>
        <taxon>Thermoactinomycetaceae</taxon>
        <taxon>Seinonella</taxon>
    </lineage>
</organism>
<evidence type="ECO:0008006" key="3">
    <source>
        <dbReference type="Google" id="ProtNLM"/>
    </source>
</evidence>
<dbReference type="EMBL" id="FQVL01000001">
    <property type="protein sequence ID" value="SHE47766.1"/>
    <property type="molecule type" value="Genomic_DNA"/>
</dbReference>
<sequence length="202" mass="23838">MVSRLISKKELLKLTGISYGQLYRWKRKKMIPEEWFIKKSSYTGQETYFPEDKVLLRIQKIKELKDQLSLDDIAKMFTKRNDVILKITEIEEQELLRRESIELYHSLYPNEETLTIPALLSLRIFEDLMQSGQVTWDEGKQMVALVKESVTVGDHQYLILLRKFGVGIWFITSAEEKILIDPEARKIVEIDLQEMVDKIRAE</sequence>
<evidence type="ECO:0000313" key="2">
    <source>
        <dbReference type="Proteomes" id="UP000184476"/>
    </source>
</evidence>
<evidence type="ECO:0000313" key="1">
    <source>
        <dbReference type="EMBL" id="SHE47766.1"/>
    </source>
</evidence>
<dbReference type="Pfam" id="PF13171">
    <property type="entry name" value="DUF4004"/>
    <property type="match status" value="1"/>
</dbReference>
<dbReference type="Gene3D" id="1.10.1660.10">
    <property type="match status" value="1"/>
</dbReference>
<dbReference type="AlphaFoldDB" id="A0A1M4TTN0"/>
<keyword evidence="2" id="KW-1185">Reference proteome</keyword>
<gene>
    <name evidence="1" type="ORF">SAMN05444392_101634</name>
</gene>
<name>A0A1M4TTN0_9BACL</name>
<dbReference type="STRING" id="112248.SAMN05444392_101634"/>
<dbReference type="Proteomes" id="UP000184476">
    <property type="component" value="Unassembled WGS sequence"/>
</dbReference>
<dbReference type="InterPro" id="IPR025063">
    <property type="entry name" value="DUF4004"/>
</dbReference>
<proteinExistence type="predicted"/>
<reference evidence="1 2" key="1">
    <citation type="submission" date="2016-11" db="EMBL/GenBank/DDBJ databases">
        <authorList>
            <person name="Jaros S."/>
            <person name="Januszkiewicz K."/>
            <person name="Wedrychowicz H."/>
        </authorList>
    </citation>
    <scope>NUCLEOTIDE SEQUENCE [LARGE SCALE GENOMIC DNA]</scope>
    <source>
        <strain evidence="1 2">DSM 44666</strain>
    </source>
</reference>
<dbReference type="RefSeq" id="WP_073151716.1">
    <property type="nucleotide sequence ID" value="NZ_FQVL01000001.1"/>
</dbReference>
<accession>A0A1M4TTN0</accession>